<name>A0A0K2TJM2_LEPSM</name>
<reference evidence="2" key="1">
    <citation type="submission" date="2014-05" db="EMBL/GenBank/DDBJ databases">
        <authorList>
            <person name="Chronopoulou M."/>
        </authorList>
    </citation>
    <scope>NUCLEOTIDE SEQUENCE</scope>
    <source>
        <tissue evidence="2">Whole organism</tissue>
    </source>
</reference>
<dbReference type="EMBL" id="HACA01008644">
    <property type="protein sequence ID" value="CDW26005.1"/>
    <property type="molecule type" value="Transcribed_RNA"/>
</dbReference>
<keyword evidence="1" id="KW-0732">Signal</keyword>
<evidence type="ECO:0000313" key="2">
    <source>
        <dbReference type="EMBL" id="CDW26005.1"/>
    </source>
</evidence>
<proteinExistence type="predicted"/>
<feature type="signal peptide" evidence="1">
    <location>
        <begin position="1"/>
        <end position="22"/>
    </location>
</feature>
<protein>
    <submittedName>
        <fullName evidence="2">Uncharacterized protein</fullName>
    </submittedName>
</protein>
<organism evidence="2">
    <name type="scientific">Lepeophtheirus salmonis</name>
    <name type="common">Salmon louse</name>
    <name type="synonym">Caligus salmonis</name>
    <dbReference type="NCBI Taxonomy" id="72036"/>
    <lineage>
        <taxon>Eukaryota</taxon>
        <taxon>Metazoa</taxon>
        <taxon>Ecdysozoa</taxon>
        <taxon>Arthropoda</taxon>
        <taxon>Crustacea</taxon>
        <taxon>Multicrustacea</taxon>
        <taxon>Hexanauplia</taxon>
        <taxon>Copepoda</taxon>
        <taxon>Siphonostomatoida</taxon>
        <taxon>Caligidae</taxon>
        <taxon>Lepeophtheirus</taxon>
    </lineage>
</organism>
<dbReference type="AlphaFoldDB" id="A0A0K2TJM2"/>
<evidence type="ECO:0000256" key="1">
    <source>
        <dbReference type="SAM" id="SignalP"/>
    </source>
</evidence>
<accession>A0A0K2TJM2</accession>
<feature type="chain" id="PRO_5005487813" evidence="1">
    <location>
        <begin position="23"/>
        <end position="195"/>
    </location>
</feature>
<sequence length="195" mass="22644">MTIKKIFLSLLISLLYFETSNGNYFNGEGYLNGGDLTQMKNRFRRSADEMLLQHPLRFKSRYEDRKFLLKPPMHVRRTLPFQLVTQPKTSAFISNTEGRSFPIHFPSMDSSYQRARNLYQGGGISELTKDNTMDDFTMRLQEKEKNEEGLPPIPTSSAVTFKNNLTPSDLLSMLRGYSSEMNDENQQNRMRFGLF</sequence>